<comment type="caution">
    <text evidence="2">The sequence shown here is derived from an EMBL/GenBank/DDBJ whole genome shotgun (WGS) entry which is preliminary data.</text>
</comment>
<dbReference type="EMBL" id="JABXWD010000007">
    <property type="protein sequence ID" value="MBV6340116.1"/>
    <property type="molecule type" value="Genomic_DNA"/>
</dbReference>
<gene>
    <name evidence="2" type="ORF">HWQ67_00820</name>
</gene>
<protein>
    <submittedName>
        <fullName evidence="2">Uncharacterized protein</fullName>
    </submittedName>
</protein>
<evidence type="ECO:0000313" key="2">
    <source>
        <dbReference type="EMBL" id="MBV6340116.1"/>
    </source>
</evidence>
<evidence type="ECO:0000256" key="1">
    <source>
        <dbReference type="SAM" id="Coils"/>
    </source>
</evidence>
<feature type="coiled-coil region" evidence="1">
    <location>
        <begin position="82"/>
        <end position="109"/>
    </location>
</feature>
<organism evidence="2 3">
    <name type="scientific">Candidatus Magnetobacterium casense</name>
    <dbReference type="NCBI Taxonomy" id="1455061"/>
    <lineage>
        <taxon>Bacteria</taxon>
        <taxon>Pseudomonadati</taxon>
        <taxon>Nitrospirota</taxon>
        <taxon>Thermodesulfovibrionia</taxon>
        <taxon>Thermodesulfovibrionales</taxon>
        <taxon>Candidatus Magnetobacteriaceae</taxon>
        <taxon>Candidatus Magnetobacterium</taxon>
    </lineage>
</organism>
<reference evidence="2 3" key="1">
    <citation type="journal article" date="2020" name="J Geophys Res Biogeosci">
        <title>Magnetotaxis as an Adaptation to Enable Bacterial Shuttling of Microbial Sulfur and Sulfur Cycling Across Aquatic Oxic#Anoxic Interfaces.</title>
        <authorList>
            <person name="Li J."/>
            <person name="Liu P."/>
            <person name="Wang J."/>
            <person name="Roberts A.P."/>
            <person name="Pan Y."/>
        </authorList>
    </citation>
    <scope>NUCLEOTIDE SEQUENCE [LARGE SCALE GENOMIC DNA]</scope>
    <source>
        <strain evidence="2 3">MYR-1_YQ</strain>
    </source>
</reference>
<keyword evidence="3" id="KW-1185">Reference proteome</keyword>
<evidence type="ECO:0000313" key="3">
    <source>
        <dbReference type="Proteomes" id="UP001196980"/>
    </source>
</evidence>
<sequence>MKTDKTYKIEYDIFMKSYKRGTTDGEEVGRMVARMAQFFAEKNTQLADAINAYAIKAAEISNSTDESGKGIAVNKANILADASEEAALKEELEADLKNIEQYLNALKSLQKGIMNEYSHMGNI</sequence>
<proteinExistence type="predicted"/>
<dbReference type="Proteomes" id="UP001196980">
    <property type="component" value="Unassembled WGS sequence"/>
</dbReference>
<name>A0ABS6RU17_9BACT</name>
<accession>A0ABS6RU17</accession>
<dbReference type="RefSeq" id="WP_218250737.1">
    <property type="nucleotide sequence ID" value="NZ_JABXWD010000007.1"/>
</dbReference>
<keyword evidence="1" id="KW-0175">Coiled coil</keyword>